<proteinExistence type="predicted"/>
<protein>
    <recommendedName>
        <fullName evidence="1">2EXR domain-containing protein</fullName>
    </recommendedName>
</protein>
<dbReference type="AlphaFoldDB" id="A0A136J9E0"/>
<name>A0A136J9E0_9PEZI</name>
<sequence>MFHVFSQLPYELRIRVWECTLEPRIVHLWVRSSCFTISHEERKAIAYKTLHDWRDWISIKHVSSKSPVPSILHVSREARSVGSRLYQKTHDKIHDRLPADAQYYAYVNWAIDIIALDDGPLASLINFRHKIQRLRILKDSSDDLWDRYEARGLRHFTSLQELFVVCENGIMGWHGVLTEYPSWCNDENVYLIEPDPGYSEDPDEIDYWDRPVVGLRRMVKAVNVDAYYKRIRRIMEEEGLSWAEVVGDAGRAFPFTGIEPTLEMVLAEPPVPGNKWKNRDVEA</sequence>
<organism evidence="2 3">
    <name type="scientific">Microdochium bolleyi</name>
    <dbReference type="NCBI Taxonomy" id="196109"/>
    <lineage>
        <taxon>Eukaryota</taxon>
        <taxon>Fungi</taxon>
        <taxon>Dikarya</taxon>
        <taxon>Ascomycota</taxon>
        <taxon>Pezizomycotina</taxon>
        <taxon>Sordariomycetes</taxon>
        <taxon>Xylariomycetidae</taxon>
        <taxon>Xylariales</taxon>
        <taxon>Microdochiaceae</taxon>
        <taxon>Microdochium</taxon>
    </lineage>
</organism>
<dbReference type="PANTHER" id="PTHR35910">
    <property type="entry name" value="2EXR DOMAIN-CONTAINING PROTEIN"/>
    <property type="match status" value="1"/>
</dbReference>
<feature type="domain" description="2EXR" evidence="1">
    <location>
        <begin position="2"/>
        <end position="114"/>
    </location>
</feature>
<dbReference type="Pfam" id="PF20150">
    <property type="entry name" value="2EXR"/>
    <property type="match status" value="1"/>
</dbReference>
<gene>
    <name evidence="2" type="ORF">Micbo1qcDRAFT_231434</name>
</gene>
<accession>A0A136J9E0</accession>
<reference evidence="3" key="1">
    <citation type="submission" date="2016-02" db="EMBL/GenBank/DDBJ databases">
        <title>Draft genome sequence of Microdochium bolleyi, a fungal endophyte of beachgrass.</title>
        <authorList>
            <consortium name="DOE Joint Genome Institute"/>
            <person name="David A.S."/>
            <person name="May G."/>
            <person name="Haridas S."/>
            <person name="Lim J."/>
            <person name="Wang M."/>
            <person name="Labutti K."/>
            <person name="Lipzen A."/>
            <person name="Barry K."/>
            <person name="Grigoriev I.V."/>
        </authorList>
    </citation>
    <scope>NUCLEOTIDE SEQUENCE [LARGE SCALE GENOMIC DNA]</scope>
    <source>
        <strain evidence="3">J235TASD1</strain>
    </source>
</reference>
<evidence type="ECO:0000313" key="2">
    <source>
        <dbReference type="EMBL" id="KXJ93784.1"/>
    </source>
</evidence>
<evidence type="ECO:0000313" key="3">
    <source>
        <dbReference type="Proteomes" id="UP000070501"/>
    </source>
</evidence>
<dbReference type="PANTHER" id="PTHR35910:SF1">
    <property type="entry name" value="2EXR DOMAIN-CONTAINING PROTEIN"/>
    <property type="match status" value="1"/>
</dbReference>
<dbReference type="OrthoDB" id="3473305at2759"/>
<dbReference type="InParanoid" id="A0A136J9E0"/>
<keyword evidence="3" id="KW-1185">Reference proteome</keyword>
<dbReference type="Proteomes" id="UP000070501">
    <property type="component" value="Unassembled WGS sequence"/>
</dbReference>
<dbReference type="EMBL" id="KQ964247">
    <property type="protein sequence ID" value="KXJ93784.1"/>
    <property type="molecule type" value="Genomic_DNA"/>
</dbReference>
<dbReference type="InterPro" id="IPR045518">
    <property type="entry name" value="2EXR"/>
</dbReference>
<evidence type="ECO:0000259" key="1">
    <source>
        <dbReference type="Pfam" id="PF20150"/>
    </source>
</evidence>